<comment type="caution">
    <text evidence="3">The sequence shown here is derived from an EMBL/GenBank/DDBJ whole genome shotgun (WGS) entry which is preliminary data.</text>
</comment>
<name>A0ABQ8IUA9_DERPT</name>
<keyword evidence="4" id="KW-1185">Reference proteome</keyword>
<feature type="region of interest" description="Disordered" evidence="1">
    <location>
        <begin position="162"/>
        <end position="191"/>
    </location>
</feature>
<accession>A0ABQ8IUA9</accession>
<protein>
    <submittedName>
        <fullName evidence="3">Uncharacterized protein</fullName>
    </submittedName>
</protein>
<organism evidence="3 4">
    <name type="scientific">Dermatophagoides pteronyssinus</name>
    <name type="common">European house dust mite</name>
    <dbReference type="NCBI Taxonomy" id="6956"/>
    <lineage>
        <taxon>Eukaryota</taxon>
        <taxon>Metazoa</taxon>
        <taxon>Ecdysozoa</taxon>
        <taxon>Arthropoda</taxon>
        <taxon>Chelicerata</taxon>
        <taxon>Arachnida</taxon>
        <taxon>Acari</taxon>
        <taxon>Acariformes</taxon>
        <taxon>Sarcoptiformes</taxon>
        <taxon>Astigmata</taxon>
        <taxon>Psoroptidia</taxon>
        <taxon>Analgoidea</taxon>
        <taxon>Pyroglyphidae</taxon>
        <taxon>Dermatophagoidinae</taxon>
        <taxon>Dermatophagoides</taxon>
    </lineage>
</organism>
<feature type="region of interest" description="Disordered" evidence="1">
    <location>
        <begin position="69"/>
        <end position="105"/>
    </location>
</feature>
<gene>
    <name evidence="3" type="ORF">DERP_009492</name>
</gene>
<keyword evidence="2" id="KW-0812">Transmembrane</keyword>
<reference evidence="3 4" key="2">
    <citation type="journal article" date="2022" name="Mol. Biol. Evol.">
        <title>Comparative Genomics Reveals Insights into the Divergent Evolution of Astigmatic Mites and Household Pest Adaptations.</title>
        <authorList>
            <person name="Xiong Q."/>
            <person name="Wan A.T."/>
            <person name="Liu X."/>
            <person name="Fung C.S."/>
            <person name="Xiao X."/>
            <person name="Malainual N."/>
            <person name="Hou J."/>
            <person name="Wang L."/>
            <person name="Wang M."/>
            <person name="Yang K.Y."/>
            <person name="Cui Y."/>
            <person name="Leung E.L."/>
            <person name="Nong W."/>
            <person name="Shin S.K."/>
            <person name="Au S.W."/>
            <person name="Jeong K.Y."/>
            <person name="Chew F.T."/>
            <person name="Hui J.H."/>
            <person name="Leung T.F."/>
            <person name="Tungtrongchitr A."/>
            <person name="Zhong N."/>
            <person name="Liu Z."/>
            <person name="Tsui S.K."/>
        </authorList>
    </citation>
    <scope>NUCLEOTIDE SEQUENCE [LARGE SCALE GENOMIC DNA]</scope>
    <source>
        <strain evidence="3">Derp</strain>
    </source>
</reference>
<reference evidence="3 4" key="1">
    <citation type="journal article" date="2018" name="J. Allergy Clin. Immunol.">
        <title>High-quality assembly of Dermatophagoides pteronyssinus genome and transcriptome reveals a wide range of novel allergens.</title>
        <authorList>
            <person name="Liu X.Y."/>
            <person name="Yang K.Y."/>
            <person name="Wang M.Q."/>
            <person name="Kwok J.S."/>
            <person name="Zeng X."/>
            <person name="Yang Z."/>
            <person name="Xiao X.J."/>
            <person name="Lau C.P."/>
            <person name="Li Y."/>
            <person name="Huang Z.M."/>
            <person name="Ba J.G."/>
            <person name="Yim A.K."/>
            <person name="Ouyang C.Y."/>
            <person name="Ngai S.M."/>
            <person name="Chan T.F."/>
            <person name="Leung E.L."/>
            <person name="Liu L."/>
            <person name="Liu Z.G."/>
            <person name="Tsui S.K."/>
        </authorList>
    </citation>
    <scope>NUCLEOTIDE SEQUENCE [LARGE SCALE GENOMIC DNA]</scope>
    <source>
        <strain evidence="3">Derp</strain>
    </source>
</reference>
<evidence type="ECO:0000256" key="2">
    <source>
        <dbReference type="SAM" id="Phobius"/>
    </source>
</evidence>
<evidence type="ECO:0000256" key="1">
    <source>
        <dbReference type="SAM" id="MobiDB-lite"/>
    </source>
</evidence>
<keyword evidence="2" id="KW-1133">Transmembrane helix</keyword>
<feature type="transmembrane region" description="Helical" evidence="2">
    <location>
        <begin position="117"/>
        <end position="136"/>
    </location>
</feature>
<evidence type="ECO:0000313" key="4">
    <source>
        <dbReference type="Proteomes" id="UP000887458"/>
    </source>
</evidence>
<dbReference type="Proteomes" id="UP000887458">
    <property type="component" value="Unassembled WGS sequence"/>
</dbReference>
<sequence length="191" mass="22622">MLMDGWMDYPGKIDAQKHMNKMFILFDPFLVKQKTKAEKNNNNKNFFGKHKETVYNLKRLETKENITLEEDKLLPPSSDNDFPIQESSKSRGKHNKQFNFKPPIQNQQPYYDTPYKLFYILIGISVSAFFFVIYYLNMKDLQLRTSPSLRIRMMMTKSLLSSLDDDDDDRQKSLSTRQQQSFSLQQKSDSF</sequence>
<dbReference type="EMBL" id="NJHN03000117">
    <property type="protein sequence ID" value="KAH9413893.1"/>
    <property type="molecule type" value="Genomic_DNA"/>
</dbReference>
<evidence type="ECO:0000313" key="3">
    <source>
        <dbReference type="EMBL" id="KAH9413893.1"/>
    </source>
</evidence>
<feature type="compositionally biased region" description="Polar residues" evidence="1">
    <location>
        <begin position="173"/>
        <end position="191"/>
    </location>
</feature>
<proteinExistence type="predicted"/>
<keyword evidence="2" id="KW-0472">Membrane</keyword>